<evidence type="ECO:0000256" key="1">
    <source>
        <dbReference type="SAM" id="MobiDB-lite"/>
    </source>
</evidence>
<protein>
    <recommendedName>
        <fullName evidence="2">RWD domain-containing protein</fullName>
    </recommendedName>
</protein>
<dbReference type="Proteomes" id="UP001465755">
    <property type="component" value="Unassembled WGS sequence"/>
</dbReference>
<dbReference type="PANTHER" id="PTHR21275">
    <property type="entry name" value="RWD DOMAIN-CONTAINING PROTEIN 4"/>
    <property type="match status" value="1"/>
</dbReference>
<proteinExistence type="predicted"/>
<dbReference type="SUPFAM" id="SSF54495">
    <property type="entry name" value="UBC-like"/>
    <property type="match status" value="1"/>
</dbReference>
<evidence type="ECO:0000313" key="4">
    <source>
        <dbReference type="Proteomes" id="UP001465755"/>
    </source>
</evidence>
<dbReference type="InterPro" id="IPR006575">
    <property type="entry name" value="RWD_dom"/>
</dbReference>
<dbReference type="PROSITE" id="PS50908">
    <property type="entry name" value="RWD"/>
    <property type="match status" value="1"/>
</dbReference>
<evidence type="ECO:0000313" key="3">
    <source>
        <dbReference type="EMBL" id="KAK9813852.1"/>
    </source>
</evidence>
<dbReference type="EMBL" id="JALJOQ010000002">
    <property type="protein sequence ID" value="KAK9813852.1"/>
    <property type="molecule type" value="Genomic_DNA"/>
</dbReference>
<dbReference type="InterPro" id="IPR042770">
    <property type="entry name" value="RWDD4"/>
</dbReference>
<dbReference type="Pfam" id="PF05773">
    <property type="entry name" value="RWD"/>
    <property type="match status" value="1"/>
</dbReference>
<name>A0AAW1Q0Q1_9CHLO</name>
<sequence length="180" mass="19671">MEILDEECLALEAIYGENFSRVAEDRVRVVVEPLEPGEQAALYLEFVIATDYPESCPTFDLANVNNAGLLAAAKAELIEGLTEQGNQLMGESMLYTLAEWAREHLPSTAPAAASDQPSSSQEPETSQIAPTEQEESLKGLTKAQKRRHFDKFGAAASKPRGWDWVDIISHLSKGPPDAAR</sequence>
<dbReference type="CDD" id="cd23823">
    <property type="entry name" value="RWD_GCN2"/>
    <property type="match status" value="1"/>
</dbReference>
<comment type="caution">
    <text evidence="3">The sequence shown here is derived from an EMBL/GenBank/DDBJ whole genome shotgun (WGS) entry which is preliminary data.</text>
</comment>
<dbReference type="Gene3D" id="3.10.110.10">
    <property type="entry name" value="Ubiquitin Conjugating Enzyme"/>
    <property type="match status" value="1"/>
</dbReference>
<keyword evidence="4" id="KW-1185">Reference proteome</keyword>
<feature type="region of interest" description="Disordered" evidence="1">
    <location>
        <begin position="107"/>
        <end position="144"/>
    </location>
</feature>
<feature type="domain" description="RWD" evidence="2">
    <location>
        <begin position="6"/>
        <end position="108"/>
    </location>
</feature>
<reference evidence="3 4" key="1">
    <citation type="journal article" date="2024" name="Nat. Commun.">
        <title>Phylogenomics reveals the evolutionary origins of lichenization in chlorophyte algae.</title>
        <authorList>
            <person name="Puginier C."/>
            <person name="Libourel C."/>
            <person name="Otte J."/>
            <person name="Skaloud P."/>
            <person name="Haon M."/>
            <person name="Grisel S."/>
            <person name="Petersen M."/>
            <person name="Berrin J.G."/>
            <person name="Delaux P.M."/>
            <person name="Dal Grande F."/>
            <person name="Keller J."/>
        </authorList>
    </citation>
    <scope>NUCLEOTIDE SEQUENCE [LARGE SCALE GENOMIC DNA]</scope>
    <source>
        <strain evidence="3 4">SAG 2036</strain>
    </source>
</reference>
<gene>
    <name evidence="3" type="ORF">WJX73_001846</name>
</gene>
<evidence type="ECO:0000259" key="2">
    <source>
        <dbReference type="PROSITE" id="PS50908"/>
    </source>
</evidence>
<feature type="compositionally biased region" description="Low complexity" evidence="1">
    <location>
        <begin position="107"/>
        <end position="126"/>
    </location>
</feature>
<dbReference type="InterPro" id="IPR016135">
    <property type="entry name" value="UBQ-conjugating_enzyme/RWD"/>
</dbReference>
<dbReference type="AlphaFoldDB" id="A0AAW1Q0Q1"/>
<dbReference type="SMART" id="SM00591">
    <property type="entry name" value="RWD"/>
    <property type="match status" value="1"/>
</dbReference>
<organism evidence="3 4">
    <name type="scientific">Symbiochloris irregularis</name>
    <dbReference type="NCBI Taxonomy" id="706552"/>
    <lineage>
        <taxon>Eukaryota</taxon>
        <taxon>Viridiplantae</taxon>
        <taxon>Chlorophyta</taxon>
        <taxon>core chlorophytes</taxon>
        <taxon>Trebouxiophyceae</taxon>
        <taxon>Trebouxiales</taxon>
        <taxon>Trebouxiaceae</taxon>
        <taxon>Symbiochloris</taxon>
    </lineage>
</organism>
<accession>A0AAW1Q0Q1</accession>
<dbReference type="PANTHER" id="PTHR21275:SF1">
    <property type="entry name" value="RWD DOMAIN-CONTAINING PROTEIN 4"/>
    <property type="match status" value="1"/>
</dbReference>